<dbReference type="SMART" id="SM00343">
    <property type="entry name" value="ZnF_C2HC"/>
    <property type="match status" value="1"/>
</dbReference>
<proteinExistence type="predicted"/>
<feature type="compositionally biased region" description="Low complexity" evidence="3">
    <location>
        <begin position="184"/>
        <end position="198"/>
    </location>
</feature>
<evidence type="ECO:0000259" key="4">
    <source>
        <dbReference type="PROSITE" id="PS50158"/>
    </source>
</evidence>
<comment type="caution">
    <text evidence="5">The sequence shown here is derived from an EMBL/GenBank/DDBJ whole genome shotgun (WGS) entry which is preliminary data.</text>
</comment>
<organism evidence="5 6">
    <name type="scientific">Chara braunii</name>
    <name type="common">Braun's stonewort</name>
    <dbReference type="NCBI Taxonomy" id="69332"/>
    <lineage>
        <taxon>Eukaryota</taxon>
        <taxon>Viridiplantae</taxon>
        <taxon>Streptophyta</taxon>
        <taxon>Charophyceae</taxon>
        <taxon>Charales</taxon>
        <taxon>Characeae</taxon>
        <taxon>Chara</taxon>
    </lineage>
</organism>
<dbReference type="GO" id="GO:0008270">
    <property type="term" value="F:zinc ion binding"/>
    <property type="evidence" value="ECO:0007669"/>
    <property type="project" value="UniProtKB-KW"/>
</dbReference>
<evidence type="ECO:0000313" key="5">
    <source>
        <dbReference type="EMBL" id="GBG91514.1"/>
    </source>
</evidence>
<feature type="coiled-coil region" evidence="2">
    <location>
        <begin position="66"/>
        <end position="98"/>
    </location>
</feature>
<keyword evidence="1" id="KW-0862">Zinc</keyword>
<feature type="compositionally biased region" description="Polar residues" evidence="3">
    <location>
        <begin position="250"/>
        <end position="259"/>
    </location>
</feature>
<keyword evidence="1" id="KW-0863">Zinc-finger</keyword>
<dbReference type="Gramene" id="GBG91514">
    <property type="protein sequence ID" value="GBG91514"/>
    <property type="gene ID" value="CBR_g52548"/>
</dbReference>
<evidence type="ECO:0000313" key="6">
    <source>
        <dbReference type="Proteomes" id="UP000265515"/>
    </source>
</evidence>
<dbReference type="InterPro" id="IPR036875">
    <property type="entry name" value="Znf_CCHC_sf"/>
</dbReference>
<reference evidence="5 6" key="1">
    <citation type="journal article" date="2018" name="Cell">
        <title>The Chara Genome: Secondary Complexity and Implications for Plant Terrestrialization.</title>
        <authorList>
            <person name="Nishiyama T."/>
            <person name="Sakayama H."/>
            <person name="Vries J.D."/>
            <person name="Buschmann H."/>
            <person name="Saint-Marcoux D."/>
            <person name="Ullrich K.K."/>
            <person name="Haas F.B."/>
            <person name="Vanderstraeten L."/>
            <person name="Becker D."/>
            <person name="Lang D."/>
            <person name="Vosolsobe S."/>
            <person name="Rombauts S."/>
            <person name="Wilhelmsson P.K.I."/>
            <person name="Janitza P."/>
            <person name="Kern R."/>
            <person name="Heyl A."/>
            <person name="Rumpler F."/>
            <person name="Villalobos L.I.A.C."/>
            <person name="Clay J.M."/>
            <person name="Skokan R."/>
            <person name="Toyoda A."/>
            <person name="Suzuki Y."/>
            <person name="Kagoshima H."/>
            <person name="Schijlen E."/>
            <person name="Tajeshwar N."/>
            <person name="Catarino B."/>
            <person name="Hetherington A.J."/>
            <person name="Saltykova A."/>
            <person name="Bonnot C."/>
            <person name="Breuninger H."/>
            <person name="Symeonidi A."/>
            <person name="Radhakrishnan G.V."/>
            <person name="Van Nieuwerburgh F."/>
            <person name="Deforce D."/>
            <person name="Chang C."/>
            <person name="Karol K.G."/>
            <person name="Hedrich R."/>
            <person name="Ulvskov P."/>
            <person name="Glockner G."/>
            <person name="Delwiche C.F."/>
            <person name="Petrasek J."/>
            <person name="Van de Peer Y."/>
            <person name="Friml J."/>
            <person name="Beilby M."/>
            <person name="Dolan L."/>
            <person name="Kohara Y."/>
            <person name="Sugano S."/>
            <person name="Fujiyama A."/>
            <person name="Delaux P.-M."/>
            <person name="Quint M."/>
            <person name="TheiBen G."/>
            <person name="Hagemann M."/>
            <person name="Harholt J."/>
            <person name="Dunand C."/>
            <person name="Zachgo S."/>
            <person name="Langdale J."/>
            <person name="Maumus F."/>
            <person name="Straeten D.V.D."/>
            <person name="Gould S.B."/>
            <person name="Rensing S.A."/>
        </authorList>
    </citation>
    <scope>NUCLEOTIDE SEQUENCE [LARGE SCALE GENOMIC DNA]</scope>
    <source>
        <strain evidence="5 6">S276</strain>
    </source>
</reference>
<evidence type="ECO:0000256" key="2">
    <source>
        <dbReference type="SAM" id="Coils"/>
    </source>
</evidence>
<dbReference type="PROSITE" id="PS50158">
    <property type="entry name" value="ZF_CCHC"/>
    <property type="match status" value="1"/>
</dbReference>
<keyword evidence="2" id="KW-0175">Coiled coil</keyword>
<dbReference type="InterPro" id="IPR001878">
    <property type="entry name" value="Znf_CCHC"/>
</dbReference>
<name>A0A388MAB8_CHABU</name>
<keyword evidence="6" id="KW-1185">Reference proteome</keyword>
<evidence type="ECO:0000256" key="3">
    <source>
        <dbReference type="SAM" id="MobiDB-lite"/>
    </source>
</evidence>
<feature type="compositionally biased region" description="Basic residues" evidence="3">
    <location>
        <begin position="210"/>
        <end position="229"/>
    </location>
</feature>
<dbReference type="EMBL" id="BFEA01000914">
    <property type="protein sequence ID" value="GBG91514.1"/>
    <property type="molecule type" value="Genomic_DNA"/>
</dbReference>
<protein>
    <recommendedName>
        <fullName evidence="4">CCHC-type domain-containing protein</fullName>
    </recommendedName>
</protein>
<feature type="domain" description="CCHC-type" evidence="4">
    <location>
        <begin position="35"/>
        <end position="48"/>
    </location>
</feature>
<dbReference type="GO" id="GO:0003676">
    <property type="term" value="F:nucleic acid binding"/>
    <property type="evidence" value="ECO:0007669"/>
    <property type="project" value="InterPro"/>
</dbReference>
<feature type="region of interest" description="Disordered" evidence="3">
    <location>
        <begin position="125"/>
        <end position="271"/>
    </location>
</feature>
<accession>A0A388MAB8</accession>
<dbReference type="Proteomes" id="UP000265515">
    <property type="component" value="Unassembled WGS sequence"/>
</dbReference>
<keyword evidence="1" id="KW-0479">Metal-binding</keyword>
<dbReference type="Pfam" id="PF00098">
    <property type="entry name" value="zf-CCHC"/>
    <property type="match status" value="1"/>
</dbReference>
<gene>
    <name evidence="5" type="ORF">CBR_g52548</name>
</gene>
<feature type="compositionally biased region" description="Basic residues" evidence="3">
    <location>
        <begin position="157"/>
        <end position="176"/>
    </location>
</feature>
<dbReference type="Gene3D" id="4.10.60.10">
    <property type="entry name" value="Zinc finger, CCHC-type"/>
    <property type="match status" value="1"/>
</dbReference>
<dbReference type="AlphaFoldDB" id="A0A388MAB8"/>
<evidence type="ECO:0000256" key="1">
    <source>
        <dbReference type="PROSITE-ProRule" id="PRU00047"/>
    </source>
</evidence>
<dbReference type="SUPFAM" id="SSF57756">
    <property type="entry name" value="Retrovirus zinc finger-like domains"/>
    <property type="match status" value="1"/>
</dbReference>
<dbReference type="STRING" id="69332.A0A388MAB8"/>
<feature type="compositionally biased region" description="Low complexity" evidence="3">
    <location>
        <begin position="143"/>
        <end position="156"/>
    </location>
</feature>
<sequence>MYNNGNGGGNYGNNGGNGNNGNGGAGGGRTNGLQCYECGKFGHIARDCWAKRGRSAQQDDEVNLFVRDLMKEREEKRKREEEEEKLRLKLEKVRKRELDLARRTEEMQLQLQAEIAEKWRKQQEEAAEKIKAAASVVGDGKGPMSPRSPKISPKSKGIQRGKEKKKPTGSSKRRKEVGRLVVMSSSSEIEESSTSSSDDSTDSEGETLKVIRRLREVKRKTKSKKKKANTKKESRKAPSTVQERGECSKRSYTPVSTPGNDAEPKTPLTKGYKGIAAGCSQEGMIDYTLSVMKQL</sequence>